<dbReference type="Proteomes" id="UP001556637">
    <property type="component" value="Unassembled WGS sequence"/>
</dbReference>
<keyword evidence="2" id="KW-1185">Reference proteome</keyword>
<dbReference type="EMBL" id="JBAKFF010000001">
    <property type="protein sequence ID" value="MEX0430917.1"/>
    <property type="molecule type" value="Genomic_DNA"/>
</dbReference>
<gene>
    <name evidence="1" type="ORF">V6X30_05855</name>
</gene>
<organism evidence="1 2">
    <name type="scientific">Spiribacter insolitus</name>
    <dbReference type="NCBI Taxonomy" id="3122417"/>
    <lineage>
        <taxon>Bacteria</taxon>
        <taxon>Pseudomonadati</taxon>
        <taxon>Pseudomonadota</taxon>
        <taxon>Gammaproteobacteria</taxon>
        <taxon>Chromatiales</taxon>
        <taxon>Ectothiorhodospiraceae</taxon>
        <taxon>Spiribacter</taxon>
    </lineage>
</organism>
<reference evidence="1 2" key="1">
    <citation type="submission" date="2024-02" db="EMBL/GenBank/DDBJ databases">
        <title>New especies of Spiribacter isolated from saline water.</title>
        <authorList>
            <person name="Leon M.J."/>
            <person name="De La Haba R."/>
            <person name="Sanchez-Porro C."/>
            <person name="Ventosa A."/>
        </authorList>
    </citation>
    <scope>NUCLEOTIDE SEQUENCE [LARGE SCALE GENOMIC DNA]</scope>
    <source>
        <strain evidence="2">ag22IC4-189</strain>
    </source>
</reference>
<dbReference type="RefSeq" id="WP_367983689.1">
    <property type="nucleotide sequence ID" value="NZ_JBAKFF010000001.1"/>
</dbReference>
<comment type="caution">
    <text evidence="1">The sequence shown here is derived from an EMBL/GenBank/DDBJ whole genome shotgun (WGS) entry which is preliminary data.</text>
</comment>
<evidence type="ECO:0000313" key="2">
    <source>
        <dbReference type="Proteomes" id="UP001556637"/>
    </source>
</evidence>
<sequence length="387" mass="41334">MKKRWRRGIAGALILLGALATAVPAFNGWQAERHWRDQVAWLDSSLAAANNRAGAAVIDYQRGVFTARTLSRVELPASVLDAGLRTALALPPGPVKLKLVQTVQHGWRGVSFDGYLQPVGALAEPFDRLGGSERSVQIRGRIGLGRQSLTVQTKVLTGPLDPEGTLRLRLEPLRFESDYTADDRRLTASLDGSGLTLGAAGGDELLRLEGLQGDAEGRLEAGLIDATAGLDWTRLAVAGLPVLRGGLALALERLSPAGVVALGRQGSADALALLAETGPRATLTRLQLGDDAGVGLSARADLQVQPRMADRLRAGAGGMALWSALRLDASMAIDEALIQALPAEQSTWLRQLQAFGVLQRQDDQWRLEVSMDEGRLSVHGQPWWRGG</sequence>
<accession>A0ABV3T6T7</accession>
<protein>
    <submittedName>
        <fullName evidence="1">DUF945 family protein</fullName>
    </submittedName>
</protein>
<evidence type="ECO:0000313" key="1">
    <source>
        <dbReference type="EMBL" id="MEX0430917.1"/>
    </source>
</evidence>
<proteinExistence type="predicted"/>
<dbReference type="InterPro" id="IPR010352">
    <property type="entry name" value="DUF945"/>
</dbReference>
<dbReference type="Pfam" id="PF06097">
    <property type="entry name" value="DUF945"/>
    <property type="match status" value="1"/>
</dbReference>
<name>A0ABV3T6T7_9GAMM</name>